<dbReference type="Pfam" id="PF02358">
    <property type="entry name" value="Trehalose_PPase"/>
    <property type="match status" value="1"/>
</dbReference>
<keyword evidence="3 4" id="KW-0378">Hydrolase</keyword>
<accession>A0ABW3T5G2</accession>
<dbReference type="InterPro" id="IPR036412">
    <property type="entry name" value="HAD-like_sf"/>
</dbReference>
<dbReference type="NCBIfam" id="TIGR01484">
    <property type="entry name" value="HAD-SF-IIB"/>
    <property type="match status" value="1"/>
</dbReference>
<gene>
    <name evidence="5" type="primary">otsB</name>
    <name evidence="5" type="ORF">ACFQ27_17630</name>
</gene>
<keyword evidence="4" id="KW-0460">Magnesium</keyword>
<evidence type="ECO:0000256" key="2">
    <source>
        <dbReference type="ARBA" id="ARBA00008770"/>
    </source>
</evidence>
<comment type="catalytic activity">
    <reaction evidence="4">
        <text>alpha,alpha-trehalose 6-phosphate + H2O = alpha,alpha-trehalose + phosphate</text>
        <dbReference type="Rhea" id="RHEA:23420"/>
        <dbReference type="ChEBI" id="CHEBI:15377"/>
        <dbReference type="ChEBI" id="CHEBI:16551"/>
        <dbReference type="ChEBI" id="CHEBI:43474"/>
        <dbReference type="ChEBI" id="CHEBI:58429"/>
        <dbReference type="EC" id="3.1.3.12"/>
    </reaction>
</comment>
<organism evidence="5 6">
    <name type="scientific">Phenylobacterium conjunctum</name>
    <dbReference type="NCBI Taxonomy" id="1298959"/>
    <lineage>
        <taxon>Bacteria</taxon>
        <taxon>Pseudomonadati</taxon>
        <taxon>Pseudomonadota</taxon>
        <taxon>Alphaproteobacteria</taxon>
        <taxon>Caulobacterales</taxon>
        <taxon>Caulobacteraceae</taxon>
        <taxon>Phenylobacterium</taxon>
    </lineage>
</organism>
<dbReference type="InterPro" id="IPR006379">
    <property type="entry name" value="HAD-SF_hydro_IIB"/>
</dbReference>
<comment type="cofactor">
    <cofactor evidence="4">
        <name>Mg(2+)</name>
        <dbReference type="ChEBI" id="CHEBI:18420"/>
    </cofactor>
</comment>
<dbReference type="EMBL" id="JBHTLQ010000056">
    <property type="protein sequence ID" value="MFD1192414.1"/>
    <property type="molecule type" value="Genomic_DNA"/>
</dbReference>
<dbReference type="PANTHER" id="PTHR43768:SF3">
    <property type="entry name" value="TREHALOSE 6-PHOSPHATE PHOSPHATASE"/>
    <property type="match status" value="1"/>
</dbReference>
<reference evidence="6" key="1">
    <citation type="journal article" date="2019" name="Int. J. Syst. Evol. Microbiol.">
        <title>The Global Catalogue of Microorganisms (GCM) 10K type strain sequencing project: providing services to taxonomists for standard genome sequencing and annotation.</title>
        <authorList>
            <consortium name="The Broad Institute Genomics Platform"/>
            <consortium name="The Broad Institute Genome Sequencing Center for Infectious Disease"/>
            <person name="Wu L."/>
            <person name="Ma J."/>
        </authorList>
    </citation>
    <scope>NUCLEOTIDE SEQUENCE [LARGE SCALE GENOMIC DNA]</scope>
    <source>
        <strain evidence="6">CCUG 55074</strain>
    </source>
</reference>
<evidence type="ECO:0000313" key="6">
    <source>
        <dbReference type="Proteomes" id="UP001597216"/>
    </source>
</evidence>
<comment type="caution">
    <text evidence="5">The sequence shown here is derived from an EMBL/GenBank/DDBJ whole genome shotgun (WGS) entry which is preliminary data.</text>
</comment>
<evidence type="ECO:0000256" key="3">
    <source>
        <dbReference type="ARBA" id="ARBA00022801"/>
    </source>
</evidence>
<dbReference type="RefSeq" id="WP_374343532.1">
    <property type="nucleotide sequence ID" value="NZ_JBHTLQ010000056.1"/>
</dbReference>
<proteinExistence type="inferred from homology"/>
<evidence type="ECO:0000256" key="1">
    <source>
        <dbReference type="ARBA" id="ARBA00005199"/>
    </source>
</evidence>
<keyword evidence="4" id="KW-0479">Metal-binding</keyword>
<dbReference type="Gene3D" id="3.40.50.1000">
    <property type="entry name" value="HAD superfamily/HAD-like"/>
    <property type="match status" value="1"/>
</dbReference>
<dbReference type="EC" id="3.1.3.12" evidence="4"/>
<evidence type="ECO:0000256" key="4">
    <source>
        <dbReference type="RuleBase" id="RU361117"/>
    </source>
</evidence>
<dbReference type="GO" id="GO:0004805">
    <property type="term" value="F:trehalose-phosphatase activity"/>
    <property type="evidence" value="ECO:0007669"/>
    <property type="project" value="UniProtKB-EC"/>
</dbReference>
<keyword evidence="6" id="KW-1185">Reference proteome</keyword>
<dbReference type="CDD" id="cd01627">
    <property type="entry name" value="HAD_TPP"/>
    <property type="match status" value="1"/>
</dbReference>
<dbReference type="InterPro" id="IPR044651">
    <property type="entry name" value="OTSB-like"/>
</dbReference>
<dbReference type="Gene3D" id="3.30.70.1020">
    <property type="entry name" value="Trehalose-6-phosphate phosphatase related protein, domain 2"/>
    <property type="match status" value="1"/>
</dbReference>
<name>A0ABW3T5G2_9CAUL</name>
<dbReference type="InterPro" id="IPR023214">
    <property type="entry name" value="HAD_sf"/>
</dbReference>
<dbReference type="InterPro" id="IPR003337">
    <property type="entry name" value="Trehalose_PPase"/>
</dbReference>
<dbReference type="PANTHER" id="PTHR43768">
    <property type="entry name" value="TREHALOSE 6-PHOSPHATE PHOSPHATASE"/>
    <property type="match status" value="1"/>
</dbReference>
<protein>
    <recommendedName>
        <fullName evidence="4">Trehalose 6-phosphate phosphatase</fullName>
        <ecNumber evidence="4">3.1.3.12</ecNumber>
    </recommendedName>
</protein>
<comment type="function">
    <text evidence="4">Removes the phosphate from trehalose 6-phosphate to produce free trehalose.</text>
</comment>
<comment type="similarity">
    <text evidence="2 4">Belongs to the trehalose phosphatase family.</text>
</comment>
<dbReference type="SUPFAM" id="SSF56784">
    <property type="entry name" value="HAD-like"/>
    <property type="match status" value="1"/>
</dbReference>
<dbReference type="NCBIfam" id="TIGR00685">
    <property type="entry name" value="T6PP"/>
    <property type="match status" value="1"/>
</dbReference>
<comment type="pathway">
    <text evidence="1 4">Glycan biosynthesis; trehalose biosynthesis.</text>
</comment>
<dbReference type="Proteomes" id="UP001597216">
    <property type="component" value="Unassembled WGS sequence"/>
</dbReference>
<evidence type="ECO:0000313" key="5">
    <source>
        <dbReference type="EMBL" id="MFD1192414.1"/>
    </source>
</evidence>
<sequence>MRTEDLTLSAAAPRLKAAETALFLDLDGTLAPIMDRPELVGPDPRRTRLLERLAARLAGRLAIISGRSLEDLDRILEGRASAVAAVHGLVWRAADGQVVRTPPHPGLAHAAEELRRFAFAHAGALVEDKGLSIALHYRLAPGLAERARFQAEALARETGLTLQPGDCVLELRTPGPRKGEALAAFMAEPPFRGFRPVFVGDDLTDEDGFRAARDLGGFGVLVGPKRDTVAAHRLDDVAATLAWLEALS</sequence>